<dbReference type="AlphaFoldDB" id="A0A4V0P242"/>
<reference evidence="1 2" key="1">
    <citation type="submission" date="2018-12" db="EMBL/GenBank/DDBJ databases">
        <title>Rubrispira sanarue gen. nov., sp., nov., a member of the order Silvanigrellales, isolated from a brackish lake in Hamamatsu Japan.</title>
        <authorList>
            <person name="Maejima Y."/>
            <person name="Iino T."/>
            <person name="Muraguchi Y."/>
            <person name="Fukuda K."/>
            <person name="Nojiri H."/>
            <person name="Ohkuma M."/>
            <person name="Moriuchi R."/>
            <person name="Dohra H."/>
            <person name="Kimbara K."/>
            <person name="Shintani M."/>
        </authorList>
    </citation>
    <scope>NUCLEOTIDE SEQUENCE [LARGE SCALE GENOMIC DNA]</scope>
    <source>
        <strain evidence="1 2">RF1110005</strain>
    </source>
</reference>
<organism evidence="1 2">
    <name type="scientific">Fluviispira sanaruensis</name>
    <dbReference type="NCBI Taxonomy" id="2493639"/>
    <lineage>
        <taxon>Bacteria</taxon>
        <taxon>Pseudomonadati</taxon>
        <taxon>Bdellovibrionota</taxon>
        <taxon>Oligoflexia</taxon>
        <taxon>Silvanigrellales</taxon>
        <taxon>Silvanigrellaceae</taxon>
        <taxon>Fluviispira</taxon>
    </lineage>
</organism>
<protein>
    <submittedName>
        <fullName evidence="1">Uncharacterized protein</fullName>
    </submittedName>
</protein>
<dbReference type="KEGG" id="sbf:JCM31447_03460"/>
<sequence length="197" mass="22420">MKIHSNLLYLFISISVNINAYSNSINDNSLIPDFHGDPLIYCSAYLMLSISTETSSIEGYISPEKPIFSSYSYLSKVSSPLKVRTKYFKLEPEDNKPCGSNVRENDLFYFTFAGNLSNLKIDLDNGRYYLANTDLNQPSHAFFLFSLVLNSGSTYVLKNDSNFLKCSSYGKCELTTDINESTHIKFIQLNTFYYQKA</sequence>
<accession>A0A4V0P242</accession>
<evidence type="ECO:0000313" key="2">
    <source>
        <dbReference type="Proteomes" id="UP000291236"/>
    </source>
</evidence>
<name>A0A4V0P242_FLUSA</name>
<dbReference type="RefSeq" id="WP_130605909.1">
    <property type="nucleotide sequence ID" value="NZ_AP019368.1"/>
</dbReference>
<keyword evidence="2" id="KW-1185">Reference proteome</keyword>
<proteinExistence type="predicted"/>
<evidence type="ECO:0000313" key="1">
    <source>
        <dbReference type="EMBL" id="BBH51917.1"/>
    </source>
</evidence>
<gene>
    <name evidence="1" type="ORF">JCM31447_03460</name>
</gene>
<dbReference type="Proteomes" id="UP000291236">
    <property type="component" value="Chromosome"/>
</dbReference>
<dbReference type="EMBL" id="AP019368">
    <property type="protein sequence ID" value="BBH51917.1"/>
    <property type="molecule type" value="Genomic_DNA"/>
</dbReference>